<evidence type="ECO:0000256" key="4">
    <source>
        <dbReference type="ARBA" id="ARBA00022679"/>
    </source>
</evidence>
<dbReference type="VEuPathDB" id="CryptoDB:Cvel_23999"/>
<proteinExistence type="inferred from homology"/>
<comment type="similarity">
    <text evidence="2">Belongs to the MNN1/MNT family.</text>
</comment>
<accession>A0A0G4GZF5</accession>
<dbReference type="InterPro" id="IPR022751">
    <property type="entry name" value="Alpha_mannosyltransferase"/>
</dbReference>
<name>A0A0G4GZF5_9ALVE</name>
<evidence type="ECO:0008006" key="12">
    <source>
        <dbReference type="Google" id="ProtNLM"/>
    </source>
</evidence>
<organism evidence="11">
    <name type="scientific">Chromera velia CCMP2878</name>
    <dbReference type="NCBI Taxonomy" id="1169474"/>
    <lineage>
        <taxon>Eukaryota</taxon>
        <taxon>Sar</taxon>
        <taxon>Alveolata</taxon>
        <taxon>Colpodellida</taxon>
        <taxon>Chromeraceae</taxon>
        <taxon>Chromera</taxon>
    </lineage>
</organism>
<dbReference type="AlphaFoldDB" id="A0A0G4GZF5"/>
<dbReference type="GO" id="GO:0005794">
    <property type="term" value="C:Golgi apparatus"/>
    <property type="evidence" value="ECO:0007669"/>
    <property type="project" value="TreeGrafter"/>
</dbReference>
<evidence type="ECO:0000256" key="3">
    <source>
        <dbReference type="ARBA" id="ARBA00022676"/>
    </source>
</evidence>
<gene>
    <name evidence="11" type="ORF">Cvel_23999</name>
</gene>
<keyword evidence="5 10" id="KW-0812">Transmembrane</keyword>
<sequence length="475" mass="53077">MSIALWWTRGAREVSSTSRRILLAISLGLGALSLHLLHTWSRQVRDLAFAAALAEVSQHTSVDRGVVLPLFDNIALLGASLLMELRHLAVLLPVEIPHCGDLSNAHKSLLHKVDGRSPDAGSARLFIYDVCEEAAKAVVGGSWTHRPLFCDDLAHCRRRFRSFDLKVLSVVFSRFREVMLLDADTLFFQTPSGLWDSLAFQSSGTLFFHDRIALPFRFLAQRPRKGIAKGNIHEFLEGFNPKPYTAILTVQPSDSPFVPKSRRVYVNSLSFAPSEFLLSSHSWALRSGHQADSSLLLWDKGRQRRATAILASLVSLNGEPRPNSYGDKELYWLACELAEAEYSFSPFAVGSIGRHQKKAEGGDSVLCGDAMHFLPTHRGRPEDAPPLFINSDNFAVWDLEDDTSEPLFRTAARPAEVYVGSQEERGLEMECIFDVKVLSLRREEIELVKRRQSLLAEAETVLDSVKKETSQPPRT</sequence>
<keyword evidence="4" id="KW-0808">Transferase</keyword>
<dbReference type="EMBL" id="CDMZ01001706">
    <property type="protein sequence ID" value="CEM36467.1"/>
    <property type="molecule type" value="Genomic_DNA"/>
</dbReference>
<comment type="subcellular location">
    <subcellularLocation>
        <location evidence="1">Membrane</location>
        <topology evidence="1">Single-pass type II membrane protein</topology>
    </subcellularLocation>
</comment>
<dbReference type="Pfam" id="PF11051">
    <property type="entry name" value="Mannosyl_trans3"/>
    <property type="match status" value="1"/>
</dbReference>
<dbReference type="GO" id="GO:0000033">
    <property type="term" value="F:alpha-1,3-mannosyltransferase activity"/>
    <property type="evidence" value="ECO:0007669"/>
    <property type="project" value="TreeGrafter"/>
</dbReference>
<evidence type="ECO:0000256" key="2">
    <source>
        <dbReference type="ARBA" id="ARBA00009105"/>
    </source>
</evidence>
<evidence type="ECO:0000256" key="7">
    <source>
        <dbReference type="ARBA" id="ARBA00022989"/>
    </source>
</evidence>
<evidence type="ECO:0000256" key="6">
    <source>
        <dbReference type="ARBA" id="ARBA00022968"/>
    </source>
</evidence>
<dbReference type="PANTHER" id="PTHR31392">
    <property type="entry name" value="ALPHA-1,3-MANNOSYLTRANSFERASE MNN1-RELATED"/>
    <property type="match status" value="1"/>
</dbReference>
<keyword evidence="3" id="KW-0328">Glycosyltransferase</keyword>
<keyword evidence="6" id="KW-0735">Signal-anchor</keyword>
<dbReference type="GO" id="GO:0016020">
    <property type="term" value="C:membrane"/>
    <property type="evidence" value="ECO:0007669"/>
    <property type="project" value="UniProtKB-SubCell"/>
</dbReference>
<keyword evidence="7 10" id="KW-1133">Transmembrane helix</keyword>
<reference evidence="11" key="1">
    <citation type="submission" date="2014-11" db="EMBL/GenBank/DDBJ databases">
        <authorList>
            <person name="Otto D Thomas"/>
            <person name="Naeem Raeece"/>
        </authorList>
    </citation>
    <scope>NUCLEOTIDE SEQUENCE</scope>
</reference>
<feature type="transmembrane region" description="Helical" evidence="10">
    <location>
        <begin position="21"/>
        <end position="40"/>
    </location>
</feature>
<dbReference type="PANTHER" id="PTHR31392:SF1">
    <property type="entry name" value="ALPHA-1,3-MANNOSYLTRANSFERASE MNN1-RELATED"/>
    <property type="match status" value="1"/>
</dbReference>
<evidence type="ECO:0000256" key="10">
    <source>
        <dbReference type="SAM" id="Phobius"/>
    </source>
</evidence>
<dbReference type="GO" id="GO:0006493">
    <property type="term" value="P:protein O-linked glycosylation"/>
    <property type="evidence" value="ECO:0007669"/>
    <property type="project" value="TreeGrafter"/>
</dbReference>
<evidence type="ECO:0000256" key="5">
    <source>
        <dbReference type="ARBA" id="ARBA00022692"/>
    </source>
</evidence>
<evidence type="ECO:0000313" key="11">
    <source>
        <dbReference type="EMBL" id="CEM36467.1"/>
    </source>
</evidence>
<evidence type="ECO:0000256" key="8">
    <source>
        <dbReference type="ARBA" id="ARBA00023136"/>
    </source>
</evidence>
<evidence type="ECO:0000256" key="1">
    <source>
        <dbReference type="ARBA" id="ARBA00004606"/>
    </source>
</evidence>
<evidence type="ECO:0000256" key="9">
    <source>
        <dbReference type="ARBA" id="ARBA00023180"/>
    </source>
</evidence>
<keyword evidence="9" id="KW-0325">Glycoprotein</keyword>
<protein>
    <recommendedName>
        <fullName evidence="12">Nucleotide-diphospho-sugar transferase domain-containing protein</fullName>
    </recommendedName>
</protein>
<keyword evidence="8 10" id="KW-0472">Membrane</keyword>